<dbReference type="PATRIC" id="fig|1265738.3.peg.7626"/>
<sequence>MALAEIEHPARQELTHSAVQMGIAAKPAGGDANESVRGGENIARMDLRSMQRYCCADFEPVKPLFQIGGKVVGHVKGTPLSLIFQRMNGCNTNVILAYLFR</sequence>
<evidence type="ECO:0000313" key="2">
    <source>
        <dbReference type="Proteomes" id="UP000011991"/>
    </source>
</evidence>
<comment type="caution">
    <text evidence="1">The sequence shown here is derived from an EMBL/GenBank/DDBJ whole genome shotgun (WGS) entry which is preliminary data.</text>
</comment>
<organism evidence="1 2">
    <name type="scientific">Rhodopirellula maiorica SM1</name>
    <dbReference type="NCBI Taxonomy" id="1265738"/>
    <lineage>
        <taxon>Bacteria</taxon>
        <taxon>Pseudomonadati</taxon>
        <taxon>Planctomycetota</taxon>
        <taxon>Planctomycetia</taxon>
        <taxon>Pirellulales</taxon>
        <taxon>Pirellulaceae</taxon>
        <taxon>Novipirellula</taxon>
    </lineage>
</organism>
<evidence type="ECO:0000313" key="1">
    <source>
        <dbReference type="EMBL" id="EMI15441.1"/>
    </source>
</evidence>
<name>M5R8R6_9BACT</name>
<dbReference type="Proteomes" id="UP000011991">
    <property type="component" value="Unassembled WGS sequence"/>
</dbReference>
<dbReference type="AlphaFoldDB" id="M5R8R6"/>
<dbReference type="EMBL" id="ANOG01001089">
    <property type="protein sequence ID" value="EMI15441.1"/>
    <property type="molecule type" value="Genomic_DNA"/>
</dbReference>
<gene>
    <name evidence="1" type="ORF">RMSM_07635</name>
</gene>
<protein>
    <submittedName>
        <fullName evidence="1">Uncharacterized protein</fullName>
    </submittedName>
</protein>
<proteinExistence type="predicted"/>
<reference evidence="1 2" key="1">
    <citation type="journal article" date="2013" name="Mar. Genomics">
        <title>Expression of sulfatases in Rhodopirellula baltica and the diversity of sulfatases in the genus Rhodopirellula.</title>
        <authorList>
            <person name="Wegner C.E."/>
            <person name="Richter-Heitmann T."/>
            <person name="Klindworth A."/>
            <person name="Klockow C."/>
            <person name="Richter M."/>
            <person name="Achstetter T."/>
            <person name="Glockner F.O."/>
            <person name="Harder J."/>
        </authorList>
    </citation>
    <scope>NUCLEOTIDE SEQUENCE [LARGE SCALE GENOMIC DNA]</scope>
    <source>
        <strain evidence="1 2">SM1</strain>
    </source>
</reference>
<keyword evidence="2" id="KW-1185">Reference proteome</keyword>
<accession>M5R8R6</accession>